<dbReference type="AlphaFoldDB" id="A0A7J9ET94"/>
<reference evidence="1 2" key="1">
    <citation type="journal article" date="2019" name="Genome Biol. Evol.">
        <title>Insights into the evolution of the New World diploid cottons (Gossypium, subgenus Houzingenia) based on genome sequencing.</title>
        <authorList>
            <person name="Grover C.E."/>
            <person name="Arick M.A. 2nd"/>
            <person name="Thrash A."/>
            <person name="Conover J.L."/>
            <person name="Sanders W.S."/>
            <person name="Peterson D.G."/>
            <person name="Frelichowski J.E."/>
            <person name="Scheffler J.A."/>
            <person name="Scheffler B.E."/>
            <person name="Wendel J.F."/>
        </authorList>
    </citation>
    <scope>NUCLEOTIDE SEQUENCE [LARGE SCALE GENOMIC DNA]</scope>
    <source>
        <strain evidence="1">8</strain>
        <tissue evidence="1">Leaf</tissue>
    </source>
</reference>
<comment type="caution">
    <text evidence="1">The sequence shown here is derived from an EMBL/GenBank/DDBJ whole genome shotgun (WGS) entry which is preliminary data.</text>
</comment>
<keyword evidence="2" id="KW-1185">Reference proteome</keyword>
<dbReference type="EMBL" id="JABEZW010000009">
    <property type="protein sequence ID" value="MBA0775934.1"/>
    <property type="molecule type" value="Genomic_DNA"/>
</dbReference>
<proteinExistence type="predicted"/>
<dbReference type="Proteomes" id="UP000593568">
    <property type="component" value="Unassembled WGS sequence"/>
</dbReference>
<protein>
    <submittedName>
        <fullName evidence="1">Uncharacterized protein</fullName>
    </submittedName>
</protein>
<organism evidence="1 2">
    <name type="scientific">Gossypium trilobum</name>
    <dbReference type="NCBI Taxonomy" id="34281"/>
    <lineage>
        <taxon>Eukaryota</taxon>
        <taxon>Viridiplantae</taxon>
        <taxon>Streptophyta</taxon>
        <taxon>Embryophyta</taxon>
        <taxon>Tracheophyta</taxon>
        <taxon>Spermatophyta</taxon>
        <taxon>Magnoliopsida</taxon>
        <taxon>eudicotyledons</taxon>
        <taxon>Gunneridae</taxon>
        <taxon>Pentapetalae</taxon>
        <taxon>rosids</taxon>
        <taxon>malvids</taxon>
        <taxon>Malvales</taxon>
        <taxon>Malvaceae</taxon>
        <taxon>Malvoideae</taxon>
        <taxon>Gossypium</taxon>
    </lineage>
</organism>
<evidence type="ECO:0000313" key="2">
    <source>
        <dbReference type="Proteomes" id="UP000593568"/>
    </source>
</evidence>
<name>A0A7J9ET94_9ROSI</name>
<evidence type="ECO:0000313" key="1">
    <source>
        <dbReference type="EMBL" id="MBA0775934.1"/>
    </source>
</evidence>
<sequence length="23" mass="2675">MGIRKMILEMDNLDAIQMLHNST</sequence>
<accession>A0A7J9ET94</accession>
<gene>
    <name evidence="1" type="ORF">Gotri_011016</name>
</gene>
<feature type="non-terminal residue" evidence="1">
    <location>
        <position position="23"/>
    </location>
</feature>